<dbReference type="GO" id="GO:0008270">
    <property type="term" value="F:zinc ion binding"/>
    <property type="evidence" value="ECO:0007669"/>
    <property type="project" value="InterPro"/>
</dbReference>
<dbReference type="Proteomes" id="UP000694843">
    <property type="component" value="Unplaced"/>
</dbReference>
<feature type="transmembrane region" description="Helical" evidence="10">
    <location>
        <begin position="109"/>
        <end position="127"/>
    </location>
</feature>
<evidence type="ECO:0000256" key="4">
    <source>
        <dbReference type="ARBA" id="ARBA00022741"/>
    </source>
</evidence>
<evidence type="ECO:0000313" key="13">
    <source>
        <dbReference type="RefSeq" id="XP_018022079.2"/>
    </source>
</evidence>
<feature type="transmembrane region" description="Helical" evidence="10">
    <location>
        <begin position="227"/>
        <end position="247"/>
    </location>
</feature>
<keyword evidence="8" id="KW-0482">Metalloprotease</keyword>
<comment type="cofactor">
    <cofactor evidence="1">
        <name>Zn(2+)</name>
        <dbReference type="ChEBI" id="CHEBI:29105"/>
    </cofactor>
</comment>
<organism evidence="12 13">
    <name type="scientific">Hyalella azteca</name>
    <name type="common">Amphipod</name>
    <dbReference type="NCBI Taxonomy" id="294128"/>
    <lineage>
        <taxon>Eukaryota</taxon>
        <taxon>Metazoa</taxon>
        <taxon>Ecdysozoa</taxon>
        <taxon>Arthropoda</taxon>
        <taxon>Crustacea</taxon>
        <taxon>Multicrustacea</taxon>
        <taxon>Malacostraca</taxon>
        <taxon>Eumalacostraca</taxon>
        <taxon>Peracarida</taxon>
        <taxon>Amphipoda</taxon>
        <taxon>Senticaudata</taxon>
        <taxon>Talitrida</taxon>
        <taxon>Talitroidea</taxon>
        <taxon>Hyalellidae</taxon>
        <taxon>Hyalella</taxon>
    </lineage>
</organism>
<evidence type="ECO:0000256" key="3">
    <source>
        <dbReference type="ARBA" id="ARBA00022723"/>
    </source>
</evidence>
<dbReference type="GeneID" id="108678224"/>
<evidence type="ECO:0000313" key="12">
    <source>
        <dbReference type="Proteomes" id="UP000694843"/>
    </source>
</evidence>
<dbReference type="PANTHER" id="PTHR43655">
    <property type="entry name" value="ATP-DEPENDENT PROTEASE"/>
    <property type="match status" value="1"/>
</dbReference>
<dbReference type="OMA" id="WRAASLI"/>
<keyword evidence="10" id="KW-0472">Membrane</keyword>
<keyword evidence="2" id="KW-0645">Protease</keyword>
<dbReference type="GO" id="GO:0004222">
    <property type="term" value="F:metalloendopeptidase activity"/>
    <property type="evidence" value="ECO:0007669"/>
    <property type="project" value="InterPro"/>
</dbReference>
<dbReference type="GO" id="GO:0004176">
    <property type="term" value="F:ATP-dependent peptidase activity"/>
    <property type="evidence" value="ECO:0007669"/>
    <property type="project" value="InterPro"/>
</dbReference>
<dbReference type="InterPro" id="IPR050928">
    <property type="entry name" value="ATP-dep_Zn_Metalloprotease"/>
</dbReference>
<keyword evidence="12" id="KW-1185">Reference proteome</keyword>
<sequence>MNLLSKLSSMLVRCSATGAQVQHLPARTLASNWRAASLIAQTSPTSVAAVHRILCSSALYSAPNQGSDNRDPHRGSGNHGNNQNRSSGSSGNDNDDEQNKRNKKMQLKAALWMVTAYIFVVLLGMLFPSSGPPEHVVRYVSWHEFVHQMLARGEVERILVRPDVRDVIIHLQEGAVIKGKKVDQLTYHLNVVDVDKFEDKLRELERSLGLSGSHGVPVEYSRASDSAGFLITKLLLAALLVALIYSLRSNVSVPFKMDSFRQMTRAKFTAIDPLLPGSGRGVRFSDVAGAKEAKQEIMEFVDFLKNPLKYRQLGAKVRTFVTRKLGTITTATSL</sequence>
<evidence type="ECO:0000256" key="10">
    <source>
        <dbReference type="SAM" id="Phobius"/>
    </source>
</evidence>
<keyword evidence="5" id="KW-0378">Hydrolase</keyword>
<feature type="compositionally biased region" description="Low complexity" evidence="9">
    <location>
        <begin position="79"/>
        <end position="92"/>
    </location>
</feature>
<feature type="region of interest" description="Disordered" evidence="9">
    <location>
        <begin position="63"/>
        <end position="102"/>
    </location>
</feature>
<dbReference type="OrthoDB" id="8122343at2759"/>
<evidence type="ECO:0000256" key="2">
    <source>
        <dbReference type="ARBA" id="ARBA00022670"/>
    </source>
</evidence>
<keyword evidence="6" id="KW-0862">Zinc</keyword>
<keyword evidence="7" id="KW-0067">ATP-binding</keyword>
<dbReference type="Pfam" id="PF06480">
    <property type="entry name" value="FtsH_ext"/>
    <property type="match status" value="1"/>
</dbReference>
<evidence type="ECO:0000256" key="9">
    <source>
        <dbReference type="SAM" id="MobiDB-lite"/>
    </source>
</evidence>
<protein>
    <submittedName>
        <fullName evidence="13">Paraplegin-like</fullName>
    </submittedName>
</protein>
<evidence type="ECO:0000256" key="8">
    <source>
        <dbReference type="ARBA" id="ARBA00023049"/>
    </source>
</evidence>
<keyword evidence="10" id="KW-0812">Transmembrane</keyword>
<dbReference type="GO" id="GO:0005745">
    <property type="term" value="C:m-AAA complex"/>
    <property type="evidence" value="ECO:0007669"/>
    <property type="project" value="TreeGrafter"/>
</dbReference>
<evidence type="ECO:0000256" key="7">
    <source>
        <dbReference type="ARBA" id="ARBA00022840"/>
    </source>
</evidence>
<feature type="domain" description="Peptidase M41 FtsH extracellular" evidence="11">
    <location>
        <begin position="111"/>
        <end position="210"/>
    </location>
</feature>
<dbReference type="InterPro" id="IPR011546">
    <property type="entry name" value="Pept_M41_FtsH_extracell"/>
</dbReference>
<dbReference type="GO" id="GO:0005524">
    <property type="term" value="F:ATP binding"/>
    <property type="evidence" value="ECO:0007669"/>
    <property type="project" value="UniProtKB-KW"/>
</dbReference>
<evidence type="ECO:0000259" key="11">
    <source>
        <dbReference type="Pfam" id="PF06480"/>
    </source>
</evidence>
<dbReference type="RefSeq" id="XP_018022079.2">
    <property type="nucleotide sequence ID" value="XM_018166590.2"/>
</dbReference>
<evidence type="ECO:0000256" key="5">
    <source>
        <dbReference type="ARBA" id="ARBA00022801"/>
    </source>
</evidence>
<keyword evidence="3" id="KW-0479">Metal-binding</keyword>
<gene>
    <name evidence="13" type="primary">LOC108678224</name>
</gene>
<name>A0A8B7P7D7_HYAAZ</name>
<dbReference type="Gene3D" id="3.40.1690.20">
    <property type="match status" value="1"/>
</dbReference>
<keyword evidence="10" id="KW-1133">Transmembrane helix</keyword>
<dbReference type="GO" id="GO:0034982">
    <property type="term" value="P:mitochondrial protein processing"/>
    <property type="evidence" value="ECO:0007669"/>
    <property type="project" value="TreeGrafter"/>
</dbReference>
<dbReference type="AlphaFoldDB" id="A0A8B7P7D7"/>
<evidence type="ECO:0000256" key="6">
    <source>
        <dbReference type="ARBA" id="ARBA00022833"/>
    </source>
</evidence>
<proteinExistence type="predicted"/>
<dbReference type="KEGG" id="hazt:108678224"/>
<reference evidence="13" key="1">
    <citation type="submission" date="2025-08" db="UniProtKB">
        <authorList>
            <consortium name="RefSeq"/>
        </authorList>
    </citation>
    <scope>IDENTIFICATION</scope>
    <source>
        <tissue evidence="13">Whole organism</tissue>
    </source>
</reference>
<accession>A0A8B7P7D7</accession>
<dbReference type="PANTHER" id="PTHR43655:SF8">
    <property type="entry name" value="PARAPLEGIN"/>
    <property type="match status" value="1"/>
</dbReference>
<keyword evidence="4" id="KW-0547">Nucleotide-binding</keyword>
<evidence type="ECO:0000256" key="1">
    <source>
        <dbReference type="ARBA" id="ARBA00001947"/>
    </source>
</evidence>